<evidence type="ECO:0000313" key="1">
    <source>
        <dbReference type="EMBL" id="CAL8143270.1"/>
    </source>
</evidence>
<reference evidence="1 2" key="1">
    <citation type="submission" date="2024-08" db="EMBL/GenBank/DDBJ databases">
        <authorList>
            <person name="Cucini C."/>
            <person name="Frati F."/>
        </authorList>
    </citation>
    <scope>NUCLEOTIDE SEQUENCE [LARGE SCALE GENOMIC DNA]</scope>
</reference>
<proteinExistence type="predicted"/>
<dbReference type="EMBL" id="CAXLJM020000151">
    <property type="protein sequence ID" value="CAL8143270.1"/>
    <property type="molecule type" value="Genomic_DNA"/>
</dbReference>
<dbReference type="Proteomes" id="UP001642540">
    <property type="component" value="Unassembled WGS sequence"/>
</dbReference>
<comment type="caution">
    <text evidence="1">The sequence shown here is derived from an EMBL/GenBank/DDBJ whole genome shotgun (WGS) entry which is preliminary data.</text>
</comment>
<gene>
    <name evidence="1" type="ORF">ODALV1_LOCUS29411</name>
</gene>
<protein>
    <submittedName>
        <fullName evidence="1">Uncharacterized protein</fullName>
    </submittedName>
</protein>
<keyword evidence="2" id="KW-1185">Reference proteome</keyword>
<name>A0ABP1S3R3_9HEXA</name>
<evidence type="ECO:0000313" key="2">
    <source>
        <dbReference type="Proteomes" id="UP001642540"/>
    </source>
</evidence>
<accession>A0ABP1S3R3</accession>
<organism evidence="1 2">
    <name type="scientific">Orchesella dallaii</name>
    <dbReference type="NCBI Taxonomy" id="48710"/>
    <lineage>
        <taxon>Eukaryota</taxon>
        <taxon>Metazoa</taxon>
        <taxon>Ecdysozoa</taxon>
        <taxon>Arthropoda</taxon>
        <taxon>Hexapoda</taxon>
        <taxon>Collembola</taxon>
        <taxon>Entomobryomorpha</taxon>
        <taxon>Entomobryoidea</taxon>
        <taxon>Orchesellidae</taxon>
        <taxon>Orchesellinae</taxon>
        <taxon>Orchesella</taxon>
    </lineage>
</organism>
<sequence length="110" mass="12526">MVPSATFSLSKATLLLSPKLRGHTLTTGLFKIVTFTFFFTSEGSTDAVLTSTTLIRSYLPRYVWVMTAFFQWFRGANRGANRGRYSIDHLFQNWSAKCCAYLLLFLYLSS</sequence>